<evidence type="ECO:0000313" key="2">
    <source>
        <dbReference type="EMBL" id="TGZ82759.1"/>
    </source>
</evidence>
<proteinExistence type="predicted"/>
<accession>A0A4S2N0W9</accession>
<feature type="transmembrane region" description="Helical" evidence="1">
    <location>
        <begin position="6"/>
        <end position="27"/>
    </location>
</feature>
<dbReference type="AlphaFoldDB" id="A0A4S2N0W9"/>
<evidence type="ECO:0000256" key="1">
    <source>
        <dbReference type="SAM" id="Phobius"/>
    </source>
</evidence>
<name>A0A4S2N0W9_9PEZI</name>
<sequence length="73" mass="8887">MTYGPWVVWVAMIAWEFYTVCICGITVRWRIHRSVRGECGFHLYIVVVIMTEIKPNMRMRSMYTVSKREFTYW</sequence>
<keyword evidence="1" id="KW-0812">Transmembrane</keyword>
<dbReference type="InParanoid" id="A0A4S2N0W9"/>
<dbReference type="Proteomes" id="UP000298138">
    <property type="component" value="Unassembled WGS sequence"/>
</dbReference>
<evidence type="ECO:0000313" key="3">
    <source>
        <dbReference type="Proteomes" id="UP000298138"/>
    </source>
</evidence>
<protein>
    <submittedName>
        <fullName evidence="2">Uncharacterized protein</fullName>
    </submittedName>
</protein>
<organism evidence="2 3">
    <name type="scientific">Ascodesmis nigricans</name>
    <dbReference type="NCBI Taxonomy" id="341454"/>
    <lineage>
        <taxon>Eukaryota</taxon>
        <taxon>Fungi</taxon>
        <taxon>Dikarya</taxon>
        <taxon>Ascomycota</taxon>
        <taxon>Pezizomycotina</taxon>
        <taxon>Pezizomycetes</taxon>
        <taxon>Pezizales</taxon>
        <taxon>Ascodesmidaceae</taxon>
        <taxon>Ascodesmis</taxon>
    </lineage>
</organism>
<dbReference type="EMBL" id="ML220114">
    <property type="protein sequence ID" value="TGZ82759.1"/>
    <property type="molecule type" value="Genomic_DNA"/>
</dbReference>
<gene>
    <name evidence="2" type="ORF">EX30DRAFT_140395</name>
</gene>
<keyword evidence="1" id="KW-1133">Transmembrane helix</keyword>
<keyword evidence="3" id="KW-1185">Reference proteome</keyword>
<reference evidence="2 3" key="1">
    <citation type="submission" date="2019-04" db="EMBL/GenBank/DDBJ databases">
        <title>Comparative genomics and transcriptomics to analyze fruiting body development in filamentous ascomycetes.</title>
        <authorList>
            <consortium name="DOE Joint Genome Institute"/>
            <person name="Lutkenhaus R."/>
            <person name="Traeger S."/>
            <person name="Breuer J."/>
            <person name="Kuo A."/>
            <person name="Lipzen A."/>
            <person name="Pangilinan J."/>
            <person name="Dilworth D."/>
            <person name="Sandor L."/>
            <person name="Poggeler S."/>
            <person name="Barry K."/>
            <person name="Grigoriev I.V."/>
            <person name="Nowrousian M."/>
        </authorList>
    </citation>
    <scope>NUCLEOTIDE SEQUENCE [LARGE SCALE GENOMIC DNA]</scope>
    <source>
        <strain evidence="2 3">CBS 389.68</strain>
    </source>
</reference>
<keyword evidence="1" id="KW-0472">Membrane</keyword>